<reference evidence="1" key="1">
    <citation type="journal article" date="2021" name="PeerJ">
        <title>Extensive microbial diversity within the chicken gut microbiome revealed by metagenomics and culture.</title>
        <authorList>
            <person name="Gilroy R."/>
            <person name="Ravi A."/>
            <person name="Getino M."/>
            <person name="Pursley I."/>
            <person name="Horton D.L."/>
            <person name="Alikhan N.F."/>
            <person name="Baker D."/>
            <person name="Gharbi K."/>
            <person name="Hall N."/>
            <person name="Watson M."/>
            <person name="Adriaenssens E.M."/>
            <person name="Foster-Nyarko E."/>
            <person name="Jarju S."/>
            <person name="Secka A."/>
            <person name="Antonio M."/>
            <person name="Oren A."/>
            <person name="Chaudhuri R.R."/>
            <person name="La Ragione R."/>
            <person name="Hildebrand F."/>
            <person name="Pallen M.J."/>
        </authorList>
    </citation>
    <scope>NUCLEOTIDE SEQUENCE</scope>
    <source>
        <strain evidence="1">ChiGjej4B4-7305</strain>
    </source>
</reference>
<dbReference type="EMBL" id="DXBY01000332">
    <property type="protein sequence ID" value="HIZ37960.1"/>
    <property type="molecule type" value="Genomic_DNA"/>
</dbReference>
<accession>A0A9D2EIE0</accession>
<name>A0A9D2EIE0_9MICO</name>
<evidence type="ECO:0000313" key="2">
    <source>
        <dbReference type="Proteomes" id="UP000824037"/>
    </source>
</evidence>
<dbReference type="AlphaFoldDB" id="A0A9D2EIE0"/>
<dbReference type="Pfam" id="PF16702">
    <property type="entry name" value="DUF5063"/>
    <property type="match status" value="1"/>
</dbReference>
<proteinExistence type="predicted"/>
<reference evidence="1" key="2">
    <citation type="submission" date="2021-04" db="EMBL/GenBank/DDBJ databases">
        <authorList>
            <person name="Gilroy R."/>
        </authorList>
    </citation>
    <scope>NUCLEOTIDE SEQUENCE</scope>
    <source>
        <strain evidence="1">ChiGjej4B4-7305</strain>
    </source>
</reference>
<sequence length="201" mass="21542">MPEAPEPPAPELDQDLRVLGTALAAASEQYLETVRKVASGDTPDSAIPLLLLAASDLSAAGARLGAIVDVVPAERFEPDDGPEVDIEPLRVSLANVLEGIDEYHEVDDPLIGPQVSTESLSNDLADIAQALSVGLRHHRAGHASEALWWWQFSYLSDWGESAASATRVLLGLIAHLRLDVDDEVAAEAEFEALHSQDPDVR</sequence>
<protein>
    <submittedName>
        <fullName evidence="1">DUF5063 domain-containing protein</fullName>
    </submittedName>
</protein>
<dbReference type="Proteomes" id="UP000824037">
    <property type="component" value="Unassembled WGS sequence"/>
</dbReference>
<evidence type="ECO:0000313" key="1">
    <source>
        <dbReference type="EMBL" id="HIZ37960.1"/>
    </source>
</evidence>
<organism evidence="1 2">
    <name type="scientific">Candidatus Ruania gallistercoris</name>
    <dbReference type="NCBI Taxonomy" id="2838746"/>
    <lineage>
        <taxon>Bacteria</taxon>
        <taxon>Bacillati</taxon>
        <taxon>Actinomycetota</taxon>
        <taxon>Actinomycetes</taxon>
        <taxon>Micrococcales</taxon>
        <taxon>Ruaniaceae</taxon>
        <taxon>Ruania</taxon>
    </lineage>
</organism>
<dbReference type="InterPro" id="IPR032025">
    <property type="entry name" value="DUF5063"/>
</dbReference>
<dbReference type="InterPro" id="IPR038312">
    <property type="entry name" value="DUF5063_sf"/>
</dbReference>
<gene>
    <name evidence="1" type="ORF">H9815_19475</name>
</gene>
<dbReference type="Gene3D" id="1.20.120.1550">
    <property type="entry name" value="Protein of unknown function DUF5063"/>
    <property type="match status" value="1"/>
</dbReference>
<comment type="caution">
    <text evidence="1">The sequence shown here is derived from an EMBL/GenBank/DDBJ whole genome shotgun (WGS) entry which is preliminary data.</text>
</comment>